<evidence type="ECO:0000313" key="2">
    <source>
        <dbReference type="Proteomes" id="UP001358586"/>
    </source>
</evidence>
<reference evidence="1 2" key="1">
    <citation type="submission" date="2023-03" db="EMBL/GenBank/DDBJ databases">
        <title>WGS of Gossypium arboreum.</title>
        <authorList>
            <person name="Yu D."/>
        </authorList>
    </citation>
    <scope>NUCLEOTIDE SEQUENCE [LARGE SCALE GENOMIC DNA]</scope>
    <source>
        <tissue evidence="1">Leaf</tissue>
    </source>
</reference>
<name>A0ABR0PRC2_GOSAR</name>
<proteinExistence type="predicted"/>
<comment type="caution">
    <text evidence="1">The sequence shown here is derived from an EMBL/GenBank/DDBJ whole genome shotgun (WGS) entry which is preliminary data.</text>
</comment>
<dbReference type="Proteomes" id="UP001358586">
    <property type="component" value="Chromosome 6"/>
</dbReference>
<accession>A0ABR0PRC2</accession>
<keyword evidence="2" id="KW-1185">Reference proteome</keyword>
<dbReference type="PANTHER" id="PTHR31245">
    <property type="entry name" value="UBIQUITIN SYSTEM COMPONENT CUE PROTEIN"/>
    <property type="match status" value="1"/>
</dbReference>
<protein>
    <submittedName>
        <fullName evidence="1">Uncharacterized protein</fullName>
    </submittedName>
</protein>
<dbReference type="EMBL" id="JARKNE010000006">
    <property type="protein sequence ID" value="KAK5826780.1"/>
    <property type="molecule type" value="Genomic_DNA"/>
</dbReference>
<gene>
    <name evidence="1" type="ORF">PVK06_021712</name>
</gene>
<sequence length="153" mass="16221">MLGFHLGKSLYCLVVKSGFGSNVLVQKCFDPYEQALLECGNDIDTAIKRLEELCLGAAEARGEKTCPVEELGTTAEQGILTNNGEAAAAAAVTIQNQSASENMPADGAGAEWVDLFVREMMSATSVDDAKSHVSKLLAVLENSITNIRPLKSS</sequence>
<dbReference type="PANTHER" id="PTHR31245:SF20">
    <property type="entry name" value="F18B13.13 PROTEIN"/>
    <property type="match status" value="1"/>
</dbReference>
<organism evidence="1 2">
    <name type="scientific">Gossypium arboreum</name>
    <name type="common">Tree cotton</name>
    <name type="synonym">Gossypium nanking</name>
    <dbReference type="NCBI Taxonomy" id="29729"/>
    <lineage>
        <taxon>Eukaryota</taxon>
        <taxon>Viridiplantae</taxon>
        <taxon>Streptophyta</taxon>
        <taxon>Embryophyta</taxon>
        <taxon>Tracheophyta</taxon>
        <taxon>Spermatophyta</taxon>
        <taxon>Magnoliopsida</taxon>
        <taxon>eudicotyledons</taxon>
        <taxon>Gunneridae</taxon>
        <taxon>Pentapetalae</taxon>
        <taxon>rosids</taxon>
        <taxon>malvids</taxon>
        <taxon>Malvales</taxon>
        <taxon>Malvaceae</taxon>
        <taxon>Malvoideae</taxon>
        <taxon>Gossypium</taxon>
    </lineage>
</organism>
<evidence type="ECO:0000313" key="1">
    <source>
        <dbReference type="EMBL" id="KAK5826780.1"/>
    </source>
</evidence>